<evidence type="ECO:0000313" key="1">
    <source>
        <dbReference type="EMBL" id="MFL9845913.1"/>
    </source>
</evidence>
<dbReference type="Proteomes" id="UP001629156">
    <property type="component" value="Unassembled WGS sequence"/>
</dbReference>
<dbReference type="PANTHER" id="PTHR48098:SF6">
    <property type="entry name" value="FERRI-BACILLIBACTIN ESTERASE BESA"/>
    <property type="match status" value="1"/>
</dbReference>
<dbReference type="InterPro" id="IPR000801">
    <property type="entry name" value="Esterase-like"/>
</dbReference>
<gene>
    <name evidence="1" type="ORF">ABS766_15940</name>
</gene>
<dbReference type="GO" id="GO:0016787">
    <property type="term" value="F:hydrolase activity"/>
    <property type="evidence" value="ECO:0007669"/>
    <property type="project" value="UniProtKB-KW"/>
</dbReference>
<proteinExistence type="predicted"/>
<organism evidence="1 2">
    <name type="scientific">Flavobacterium rhizosphaerae</name>
    <dbReference type="NCBI Taxonomy" id="3163298"/>
    <lineage>
        <taxon>Bacteria</taxon>
        <taxon>Pseudomonadati</taxon>
        <taxon>Bacteroidota</taxon>
        <taxon>Flavobacteriia</taxon>
        <taxon>Flavobacteriales</taxon>
        <taxon>Flavobacteriaceae</taxon>
        <taxon>Flavobacterium</taxon>
    </lineage>
</organism>
<dbReference type="Gene3D" id="3.40.50.1820">
    <property type="entry name" value="alpha/beta hydrolase"/>
    <property type="match status" value="1"/>
</dbReference>
<keyword evidence="1" id="KW-0378">Hydrolase</keyword>
<reference evidence="1 2" key="1">
    <citation type="submission" date="2024-06" db="EMBL/GenBank/DDBJ databases">
        <authorList>
            <person name="Kaempfer P."/>
            <person name="Viver T."/>
        </authorList>
    </citation>
    <scope>NUCLEOTIDE SEQUENCE [LARGE SCALE GENOMIC DNA]</scope>
    <source>
        <strain evidence="1 2">ST-119</strain>
    </source>
</reference>
<dbReference type="InterPro" id="IPR050583">
    <property type="entry name" value="Mycobacterial_A85_antigen"/>
</dbReference>
<dbReference type="SUPFAM" id="SSF53474">
    <property type="entry name" value="alpha/beta-Hydrolases"/>
    <property type="match status" value="1"/>
</dbReference>
<accession>A0ABW8Z2T0</accession>
<dbReference type="EMBL" id="JBELPZ010000024">
    <property type="protein sequence ID" value="MFL9845913.1"/>
    <property type="molecule type" value="Genomic_DNA"/>
</dbReference>
<keyword evidence="2" id="KW-1185">Reference proteome</keyword>
<dbReference type="Pfam" id="PF00756">
    <property type="entry name" value="Esterase"/>
    <property type="match status" value="1"/>
</dbReference>
<evidence type="ECO:0000313" key="2">
    <source>
        <dbReference type="Proteomes" id="UP001629156"/>
    </source>
</evidence>
<sequence length="250" mass="28898">MKNKEIGTVEEFTIEAPQLGRTKTIWVYLPYTYNKSQNGFPVIYMHDGQNVFNHAESHKRDWHAEEKLNDLHGNAIVIGIEHGGSTHRIDEMTPYKNEKYGGGHADDYLDFIIHTLKPYVDGHFLTLPEKEHTTIFGSSVGGLISFYALLKFPDVFGNAGVFSPSFWFSDEIYELIKEVDKITGRIYFMAGDHESQAMIPDIEKMEKLVLQRVANPKQLCKKIVHNGHHNEKLWRKQFIAAYQWLIKEEN</sequence>
<name>A0ABW8Z2T0_9FLAO</name>
<dbReference type="RefSeq" id="WP_408086188.1">
    <property type="nucleotide sequence ID" value="NZ_JBELPZ010000024.1"/>
</dbReference>
<dbReference type="PANTHER" id="PTHR48098">
    <property type="entry name" value="ENTEROCHELIN ESTERASE-RELATED"/>
    <property type="match status" value="1"/>
</dbReference>
<dbReference type="InterPro" id="IPR029058">
    <property type="entry name" value="AB_hydrolase_fold"/>
</dbReference>
<protein>
    <submittedName>
        <fullName evidence="1">Alpha/beta hydrolase-fold protein</fullName>
    </submittedName>
</protein>
<comment type="caution">
    <text evidence="1">The sequence shown here is derived from an EMBL/GenBank/DDBJ whole genome shotgun (WGS) entry which is preliminary data.</text>
</comment>